<dbReference type="InterPro" id="IPR029063">
    <property type="entry name" value="SAM-dependent_MTases_sf"/>
</dbReference>
<dbReference type="GO" id="GO:0008168">
    <property type="term" value="F:methyltransferase activity"/>
    <property type="evidence" value="ECO:0007669"/>
    <property type="project" value="UniProtKB-KW"/>
</dbReference>
<dbReference type="Proteomes" id="UP001228643">
    <property type="component" value="Unassembled WGS sequence"/>
</dbReference>
<dbReference type="RefSeq" id="WP_282717429.1">
    <property type="nucleotide sequence ID" value="NZ_JASCRY010000004.1"/>
</dbReference>
<keyword evidence="3" id="KW-1185">Reference proteome</keyword>
<dbReference type="InterPro" id="IPR006342">
    <property type="entry name" value="FkbM_mtfrase"/>
</dbReference>
<organism evidence="2 3">
    <name type="scientific">Flavobacterium yafengii</name>
    <dbReference type="NCBI Taxonomy" id="3041253"/>
    <lineage>
        <taxon>Bacteria</taxon>
        <taxon>Pseudomonadati</taxon>
        <taxon>Bacteroidota</taxon>
        <taxon>Flavobacteriia</taxon>
        <taxon>Flavobacteriales</taxon>
        <taxon>Flavobacteriaceae</taxon>
        <taxon>Flavobacterium</taxon>
    </lineage>
</organism>
<name>A0AAW6TQG7_9FLAO</name>
<reference evidence="2 3" key="1">
    <citation type="submission" date="2023-04" db="EMBL/GenBank/DDBJ databases">
        <title>Two novel species of Flavobacterium.</title>
        <authorList>
            <person name="Liu Q."/>
            <person name="Xin Y.-H."/>
        </authorList>
    </citation>
    <scope>NUCLEOTIDE SEQUENCE [LARGE SCALE GENOMIC DNA]</scope>
    <source>
        <strain evidence="2 3">LB2P87</strain>
    </source>
</reference>
<feature type="domain" description="Methyltransferase FkbM" evidence="1">
    <location>
        <begin position="109"/>
        <end position="259"/>
    </location>
</feature>
<keyword evidence="2" id="KW-0808">Transferase</keyword>
<dbReference type="NCBIfam" id="TIGR01444">
    <property type="entry name" value="fkbM_fam"/>
    <property type="match status" value="1"/>
</dbReference>
<accession>A0AAW6TQG7</accession>
<dbReference type="Pfam" id="PF05050">
    <property type="entry name" value="Methyltransf_21"/>
    <property type="match status" value="1"/>
</dbReference>
<dbReference type="SUPFAM" id="SSF53335">
    <property type="entry name" value="S-adenosyl-L-methionine-dependent methyltransferases"/>
    <property type="match status" value="1"/>
</dbReference>
<sequence>MKKIIYDLINKLGYRIENKRKIEQAEMIFLNKFNIKGNLDLFFNCRKYILKLNEKFKNLTLVAHKDGFFVSFLDLVIYVESADEFFILTEVFVENEYNFITNSKSIVIDIGANIGVSSLFFSKLNYVEKIYAFEPVKGTFEQAQYNLSLNNKIHKVEWIKNIGLGKEDYRDTFKYNKDSKGKVGVRSKLSSNSEKAVETEVQICDASIEISKILNDIKDKKIILKIDCEGAEYEIFDNIYKSGVINQVDVILLEWHDRGSQLIEKILLDSGFEIISKNICPISGIVYAFKKP</sequence>
<evidence type="ECO:0000259" key="1">
    <source>
        <dbReference type="Pfam" id="PF05050"/>
    </source>
</evidence>
<dbReference type="GO" id="GO:0032259">
    <property type="term" value="P:methylation"/>
    <property type="evidence" value="ECO:0007669"/>
    <property type="project" value="UniProtKB-KW"/>
</dbReference>
<gene>
    <name evidence="2" type="ORF">QLS97_13675</name>
</gene>
<dbReference type="Gene3D" id="3.40.50.150">
    <property type="entry name" value="Vaccinia Virus protein VP39"/>
    <property type="match status" value="1"/>
</dbReference>
<keyword evidence="2" id="KW-0489">Methyltransferase</keyword>
<dbReference type="InterPro" id="IPR052514">
    <property type="entry name" value="SAM-dependent_MTase"/>
</dbReference>
<proteinExistence type="predicted"/>
<comment type="caution">
    <text evidence="2">The sequence shown here is derived from an EMBL/GenBank/DDBJ whole genome shotgun (WGS) entry which is preliminary data.</text>
</comment>
<evidence type="ECO:0000313" key="2">
    <source>
        <dbReference type="EMBL" id="MDI5950701.1"/>
    </source>
</evidence>
<dbReference type="PANTHER" id="PTHR34203:SF13">
    <property type="entry name" value="EXPRESSED PROTEIN"/>
    <property type="match status" value="1"/>
</dbReference>
<evidence type="ECO:0000313" key="3">
    <source>
        <dbReference type="Proteomes" id="UP001228643"/>
    </source>
</evidence>
<dbReference type="EMBL" id="JASCRY010000004">
    <property type="protein sequence ID" value="MDI5950701.1"/>
    <property type="molecule type" value="Genomic_DNA"/>
</dbReference>
<dbReference type="PANTHER" id="PTHR34203">
    <property type="entry name" value="METHYLTRANSFERASE, FKBM FAMILY PROTEIN"/>
    <property type="match status" value="1"/>
</dbReference>
<dbReference type="AlphaFoldDB" id="A0AAW6TQG7"/>
<protein>
    <submittedName>
        <fullName evidence="2">FkbM family methyltransferase</fullName>
    </submittedName>
</protein>